<sequence length="118" mass="13609">QDHIHADQPIRHDPPPTLAKFITSFNIYFVKPERKGNSQKSLRAFKKYSNMESYTQQFNIHTYDSTWRDNILVSLYRGGLKENIQLAIVSSVGHVFQDCPKKKNPGHSSIPIRLADLQ</sequence>
<evidence type="ECO:0000313" key="2">
    <source>
        <dbReference type="Proteomes" id="UP000037035"/>
    </source>
</evidence>
<comment type="caution">
    <text evidence="1">The sequence shown here is derived from an EMBL/GenBank/DDBJ whole genome shotgun (WGS) entry which is preliminary data.</text>
</comment>
<evidence type="ECO:0000313" key="1">
    <source>
        <dbReference type="EMBL" id="KNZ47318.1"/>
    </source>
</evidence>
<reference evidence="1 2" key="1">
    <citation type="submission" date="2015-08" db="EMBL/GenBank/DDBJ databases">
        <title>Next Generation Sequencing and Analysis of the Genome of Puccinia sorghi L Schw, the Causal Agent of Maize Common Rust.</title>
        <authorList>
            <person name="Rochi L."/>
            <person name="Burguener G."/>
            <person name="Darino M."/>
            <person name="Turjanski A."/>
            <person name="Kreff E."/>
            <person name="Dieguez M.J."/>
            <person name="Sacco F."/>
        </authorList>
    </citation>
    <scope>NUCLEOTIDE SEQUENCE [LARGE SCALE GENOMIC DNA]</scope>
    <source>
        <strain evidence="1 2">RO10H11247</strain>
    </source>
</reference>
<dbReference type="AlphaFoldDB" id="A0A0L6UFH4"/>
<protein>
    <submittedName>
        <fullName evidence="1">Uncharacterized protein</fullName>
    </submittedName>
</protein>
<proteinExistence type="predicted"/>
<name>A0A0L6UFH4_9BASI</name>
<organism evidence="1 2">
    <name type="scientific">Puccinia sorghi</name>
    <dbReference type="NCBI Taxonomy" id="27349"/>
    <lineage>
        <taxon>Eukaryota</taxon>
        <taxon>Fungi</taxon>
        <taxon>Dikarya</taxon>
        <taxon>Basidiomycota</taxon>
        <taxon>Pucciniomycotina</taxon>
        <taxon>Pucciniomycetes</taxon>
        <taxon>Pucciniales</taxon>
        <taxon>Pucciniaceae</taxon>
        <taxon>Puccinia</taxon>
    </lineage>
</organism>
<gene>
    <name evidence="1" type="ORF">VP01_6511g1</name>
</gene>
<dbReference type="EMBL" id="LAVV01011843">
    <property type="protein sequence ID" value="KNZ47318.1"/>
    <property type="molecule type" value="Genomic_DNA"/>
</dbReference>
<feature type="non-terminal residue" evidence="1">
    <location>
        <position position="118"/>
    </location>
</feature>
<feature type="non-terminal residue" evidence="1">
    <location>
        <position position="1"/>
    </location>
</feature>
<keyword evidence="2" id="KW-1185">Reference proteome</keyword>
<dbReference type="OrthoDB" id="3268055at2759"/>
<dbReference type="Proteomes" id="UP000037035">
    <property type="component" value="Unassembled WGS sequence"/>
</dbReference>
<dbReference type="VEuPathDB" id="FungiDB:VP01_6511g1"/>
<accession>A0A0L6UFH4</accession>